<dbReference type="OrthoDB" id="9795032at2"/>
<keyword evidence="6" id="KW-1185">Reference proteome</keyword>
<evidence type="ECO:0000313" key="6">
    <source>
        <dbReference type="Proteomes" id="UP000028302"/>
    </source>
</evidence>
<comment type="similarity">
    <text evidence="1 2">Belongs to the glutamate synthase family.</text>
</comment>
<dbReference type="Pfam" id="PF01645">
    <property type="entry name" value="Glu_synthase"/>
    <property type="match status" value="1"/>
</dbReference>
<comment type="caution">
    <text evidence="5">The sequence shown here is derived from an EMBL/GenBank/DDBJ whole genome shotgun (WGS) entry which is preliminary data.</text>
</comment>
<dbReference type="GO" id="GO:0006537">
    <property type="term" value="P:glutamate biosynthetic process"/>
    <property type="evidence" value="ECO:0007669"/>
    <property type="project" value="InterPro"/>
</dbReference>
<name>A0A084IKP0_SALHC</name>
<reference evidence="5 6" key="1">
    <citation type="submission" date="2013-03" db="EMBL/GenBank/DDBJ databases">
        <title>Salinisphaera hydrothermalis C41B8 Genome Sequencing.</title>
        <authorList>
            <person name="Li C."/>
            <person name="Lai Q."/>
            <person name="Shao Z."/>
        </authorList>
    </citation>
    <scope>NUCLEOTIDE SEQUENCE [LARGE SCALE GENOMIC DNA]</scope>
    <source>
        <strain evidence="5 6">C41B8</strain>
    </source>
</reference>
<proteinExistence type="inferred from homology"/>
<keyword evidence="3" id="KW-0472">Membrane</keyword>
<evidence type="ECO:0000256" key="3">
    <source>
        <dbReference type="SAM" id="Phobius"/>
    </source>
</evidence>
<dbReference type="EMBL" id="APNK01000014">
    <property type="protein sequence ID" value="KEZ77274.1"/>
    <property type="molecule type" value="Genomic_DNA"/>
</dbReference>
<evidence type="ECO:0000259" key="4">
    <source>
        <dbReference type="Pfam" id="PF01645"/>
    </source>
</evidence>
<dbReference type="InterPro" id="IPR013785">
    <property type="entry name" value="Aldolase_TIM"/>
</dbReference>
<organism evidence="5 6">
    <name type="scientific">Salinisphaera hydrothermalis (strain C41B8)</name>
    <dbReference type="NCBI Taxonomy" id="1304275"/>
    <lineage>
        <taxon>Bacteria</taxon>
        <taxon>Pseudomonadati</taxon>
        <taxon>Pseudomonadota</taxon>
        <taxon>Gammaproteobacteria</taxon>
        <taxon>Salinisphaerales</taxon>
        <taxon>Salinisphaeraceae</taxon>
        <taxon>Salinisphaera</taxon>
    </lineage>
</organism>
<dbReference type="eggNOG" id="COG0069">
    <property type="taxonomic scope" value="Bacteria"/>
</dbReference>
<evidence type="ECO:0000256" key="2">
    <source>
        <dbReference type="PIRNR" id="PIRNR006429"/>
    </source>
</evidence>
<feature type="transmembrane region" description="Helical" evidence="3">
    <location>
        <begin position="7"/>
        <end position="25"/>
    </location>
</feature>
<dbReference type="RefSeq" id="WP_037337627.1">
    <property type="nucleotide sequence ID" value="NZ_APNK01000014.1"/>
</dbReference>
<dbReference type="CDD" id="cd02808">
    <property type="entry name" value="GltS_FMN"/>
    <property type="match status" value="1"/>
</dbReference>
<evidence type="ECO:0000256" key="1">
    <source>
        <dbReference type="ARBA" id="ARBA00009716"/>
    </source>
</evidence>
<dbReference type="InterPro" id="IPR024188">
    <property type="entry name" value="GltB"/>
</dbReference>
<dbReference type="SUPFAM" id="SSF51395">
    <property type="entry name" value="FMN-linked oxidoreductases"/>
    <property type="match status" value="1"/>
</dbReference>
<dbReference type="AlphaFoldDB" id="A0A084IKP0"/>
<dbReference type="PIRSF" id="PIRSF500060">
    <property type="entry name" value="UCP500060"/>
    <property type="match status" value="1"/>
</dbReference>
<keyword evidence="3" id="KW-0812">Transmembrane</keyword>
<dbReference type="PANTHER" id="PTHR43819">
    <property type="entry name" value="ARCHAEAL-TYPE GLUTAMATE SYNTHASE [NADPH]"/>
    <property type="match status" value="1"/>
</dbReference>
<dbReference type="GO" id="GO:0015930">
    <property type="term" value="F:glutamate synthase activity"/>
    <property type="evidence" value="ECO:0007669"/>
    <property type="project" value="InterPro"/>
</dbReference>
<sequence>MFGYPRLIYAIYLLFTLAVGAVLAIFAPVWLWAWGVLLLLAVLGAFDLRSHHNVLRNFPVIGHLRYMMEFLRPELRQYFFESETSGRPFNREQREVIYKRARGEPDTSPFGTMRDFEDAGFSFSQHSMAPKTLDDKHARITIGNSQCSQPYSSSRLNISAMSFGSLSGNAVAAMNRGAKLGNFAQDTGEGAISDYHREHGGDLIWEIASAYFGCRHKDGSFNADEFAEKANTEQVKMIEIKISQGAKPAHGGLLPGKKVTAEIARVRDIEQGQDCQSPATHPEFDTPRGLLEFMQKLRELTHGKPVGFKLCLGHQYEFMGICKAMLETGITPDFITIDGAEGGTGAAPTEFEDFIGTYINEALPFVHNCLTGIGLRDDIVVIASGKVAMGYDMVVKIALGADMCNSARGFMFSTGCIQSRRCHTDTCPTGVATQDPRRAKALEVMSKSLQVRNFHDATIKSFMDITGALGVASPEELSPVHVYHRPEHGPAATYESMHPKVGSGDFLNDRVPEAYQRDWQRASADAF</sequence>
<dbReference type="PANTHER" id="PTHR43819:SF1">
    <property type="entry name" value="ARCHAEAL-TYPE GLUTAMATE SYNTHASE [NADPH]"/>
    <property type="match status" value="1"/>
</dbReference>
<evidence type="ECO:0000313" key="5">
    <source>
        <dbReference type="EMBL" id="KEZ77274.1"/>
    </source>
</evidence>
<dbReference type="PIRSF" id="PIRSF006429">
    <property type="entry name" value="GOGAT_lg_2"/>
    <property type="match status" value="1"/>
</dbReference>
<feature type="domain" description="Glutamate synthase" evidence="4">
    <location>
        <begin position="141"/>
        <end position="471"/>
    </location>
</feature>
<gene>
    <name evidence="5" type="ORF">C41B8_10450</name>
</gene>
<dbReference type="InterPro" id="IPR027283">
    <property type="entry name" value="YerD"/>
</dbReference>
<dbReference type="Gene3D" id="3.20.20.70">
    <property type="entry name" value="Aldolase class I"/>
    <property type="match status" value="1"/>
</dbReference>
<accession>A0A084IKP0</accession>
<protein>
    <submittedName>
        <fullName evidence="5">Ferredoxin-dependent glutamate synthase</fullName>
    </submittedName>
</protein>
<dbReference type="PATRIC" id="fig|1304275.5.peg.2129"/>
<keyword evidence="3" id="KW-1133">Transmembrane helix</keyword>
<dbReference type="STRING" id="1304275.C41B8_10450"/>
<dbReference type="Proteomes" id="UP000028302">
    <property type="component" value="Unassembled WGS sequence"/>
</dbReference>
<dbReference type="InterPro" id="IPR002932">
    <property type="entry name" value="Glu_synthdom"/>
</dbReference>